<evidence type="ECO:0000313" key="3">
    <source>
        <dbReference type="Proteomes" id="UP001472677"/>
    </source>
</evidence>
<keyword evidence="1" id="KW-1133">Transmembrane helix</keyword>
<evidence type="ECO:0000313" key="2">
    <source>
        <dbReference type="EMBL" id="KAK8487810.1"/>
    </source>
</evidence>
<comment type="caution">
    <text evidence="2">The sequence shown here is derived from an EMBL/GenBank/DDBJ whole genome shotgun (WGS) entry which is preliminary data.</text>
</comment>
<protein>
    <submittedName>
        <fullName evidence="2">Uncharacterized protein</fullName>
    </submittedName>
</protein>
<organism evidence="2 3">
    <name type="scientific">Hibiscus sabdariffa</name>
    <name type="common">roselle</name>
    <dbReference type="NCBI Taxonomy" id="183260"/>
    <lineage>
        <taxon>Eukaryota</taxon>
        <taxon>Viridiplantae</taxon>
        <taxon>Streptophyta</taxon>
        <taxon>Embryophyta</taxon>
        <taxon>Tracheophyta</taxon>
        <taxon>Spermatophyta</taxon>
        <taxon>Magnoliopsida</taxon>
        <taxon>eudicotyledons</taxon>
        <taxon>Gunneridae</taxon>
        <taxon>Pentapetalae</taxon>
        <taxon>rosids</taxon>
        <taxon>malvids</taxon>
        <taxon>Malvales</taxon>
        <taxon>Malvaceae</taxon>
        <taxon>Malvoideae</taxon>
        <taxon>Hibiscus</taxon>
    </lineage>
</organism>
<name>A0ABR2A454_9ROSI</name>
<proteinExistence type="predicted"/>
<dbReference type="EMBL" id="JBBPBM010001056">
    <property type="protein sequence ID" value="KAK8487810.1"/>
    <property type="molecule type" value="Genomic_DNA"/>
</dbReference>
<feature type="transmembrane region" description="Helical" evidence="1">
    <location>
        <begin position="105"/>
        <end position="123"/>
    </location>
</feature>
<reference evidence="2 3" key="1">
    <citation type="journal article" date="2024" name="G3 (Bethesda)">
        <title>Genome assembly of Hibiscus sabdariffa L. provides insights into metabolisms of medicinal natural products.</title>
        <authorList>
            <person name="Kim T."/>
        </authorList>
    </citation>
    <scope>NUCLEOTIDE SEQUENCE [LARGE SCALE GENOMIC DNA]</scope>
    <source>
        <strain evidence="2">TK-2024</strain>
        <tissue evidence="2">Old leaves</tissue>
    </source>
</reference>
<keyword evidence="1" id="KW-0812">Transmembrane</keyword>
<keyword evidence="1" id="KW-0472">Membrane</keyword>
<keyword evidence="3" id="KW-1185">Reference proteome</keyword>
<gene>
    <name evidence="2" type="ORF">V6N12_060890</name>
</gene>
<evidence type="ECO:0000256" key="1">
    <source>
        <dbReference type="SAM" id="Phobius"/>
    </source>
</evidence>
<feature type="transmembrane region" description="Helical" evidence="1">
    <location>
        <begin position="129"/>
        <end position="145"/>
    </location>
</feature>
<sequence>MQHSWKLNIEAKTHIFNLKLKATNILPTGDFHRFSLLLRLRRFILKLHLKSDSTLSISTQQKRTFKSTFLTLLHKLRLRRANKALTIQNPDLKSLLKQFATKESSCGGSLVIAIMALLLQWISREDGKGVITLVSLVLLYWILHFDKQLRGRTRGFWMVFVAGSWVAFNLGKHYVSNYAWKWVEWSYGYTVFSGFWYAAWKHESQFGSQGARNGGVVG</sequence>
<dbReference type="Proteomes" id="UP001472677">
    <property type="component" value="Unassembled WGS sequence"/>
</dbReference>
<accession>A0ABR2A454</accession>